<dbReference type="FunFam" id="3.80.10.10:FF:000354">
    <property type="entry name" value="Melanoma antigen preferentially expressed in tumors"/>
    <property type="match status" value="1"/>
</dbReference>
<dbReference type="AlphaFoldDB" id="A0A9B0U7L3"/>
<dbReference type="InterPro" id="IPR026271">
    <property type="entry name" value="PRAME"/>
</dbReference>
<evidence type="ECO:0000256" key="2">
    <source>
        <dbReference type="ARBA" id="ARBA00022614"/>
    </source>
</evidence>
<gene>
    <name evidence="5" type="primary">PRAME</name>
</gene>
<dbReference type="RefSeq" id="XP_006875004.1">
    <property type="nucleotide sequence ID" value="XM_006874942.1"/>
</dbReference>
<dbReference type="OrthoDB" id="9709435at2759"/>
<reference evidence="5" key="1">
    <citation type="submission" date="2025-08" db="UniProtKB">
        <authorList>
            <consortium name="RefSeq"/>
        </authorList>
    </citation>
    <scope>IDENTIFICATION</scope>
    <source>
        <tissue evidence="5">Spleen</tissue>
    </source>
</reference>
<dbReference type="Proteomes" id="UP000504623">
    <property type="component" value="Unplaced"/>
</dbReference>
<protein>
    <submittedName>
        <fullName evidence="5">Melanoma antigen preferentially expressed in tumors</fullName>
    </submittedName>
</protein>
<dbReference type="GeneID" id="102823927"/>
<dbReference type="Gene3D" id="3.80.10.10">
    <property type="entry name" value="Ribonuclease Inhibitor"/>
    <property type="match status" value="1"/>
</dbReference>
<name>A0A9B0U7L3_CHRAS</name>
<accession>A0A9B0U7L3</accession>
<comment type="similarity">
    <text evidence="1">Belongs to the PRAME family.</text>
</comment>
<evidence type="ECO:0000313" key="5">
    <source>
        <dbReference type="RefSeq" id="XP_006875004.1"/>
    </source>
</evidence>
<dbReference type="GO" id="GO:0008284">
    <property type="term" value="P:positive regulation of cell population proliferation"/>
    <property type="evidence" value="ECO:0007669"/>
    <property type="project" value="InterPro"/>
</dbReference>
<organism evidence="4 5">
    <name type="scientific">Chrysochloris asiatica</name>
    <name type="common">Cape golden mole</name>
    <dbReference type="NCBI Taxonomy" id="185453"/>
    <lineage>
        <taxon>Eukaryota</taxon>
        <taxon>Metazoa</taxon>
        <taxon>Chordata</taxon>
        <taxon>Craniata</taxon>
        <taxon>Vertebrata</taxon>
        <taxon>Euteleostomi</taxon>
        <taxon>Mammalia</taxon>
        <taxon>Eutheria</taxon>
        <taxon>Afrotheria</taxon>
        <taxon>Chrysochloridae</taxon>
        <taxon>Chrysochlorinae</taxon>
        <taxon>Chrysochloris</taxon>
    </lineage>
</organism>
<dbReference type="GO" id="GO:0005737">
    <property type="term" value="C:cytoplasm"/>
    <property type="evidence" value="ECO:0007669"/>
    <property type="project" value="TreeGrafter"/>
</dbReference>
<dbReference type="GO" id="GO:0043066">
    <property type="term" value="P:negative regulation of apoptotic process"/>
    <property type="evidence" value="ECO:0007669"/>
    <property type="project" value="InterPro"/>
</dbReference>
<dbReference type="GO" id="GO:0045596">
    <property type="term" value="P:negative regulation of cell differentiation"/>
    <property type="evidence" value="ECO:0007669"/>
    <property type="project" value="InterPro"/>
</dbReference>
<sequence>MSSLSTPSLLDLAAKSLLRNEAMAIAALELLPVELFPPMLKAAVTGECRETLQAMVQAWPLALLPLGALMTEQQSYQDILWAALRGLEDLLAKKVRPRRWKLQMLDLRAGAHQEFWIVWAGSPARGSENSESEVEPPKAKRQKVEVAGMVERAPVEVLMDLCLNSTAPDEFLTALLKKVRQRHGQLRLCCKKLQVFSVPMQNIKKVLKTVQLHSVQNLEMNCTWKLSTLGRFARFLGQMVNLRRFLLCHLQVLPSHRSRAKEEQYICQFAAPFSGLCHLRELRLDSISFLEGRLHHLLRCLTTHLEILSITNCLLEESDLIYLSQCHYTSQLRDLSLSGVSLTTMNIGPLRILLEHTSATLRDLDLDECGIMDAQFSSILPALGRCARLETFSFCGNPISIAVLESLLRHTAGLAHLNHMLYAAPLESYEEDHGTLHLGRLAQLHTRLTRIMQEVGRSGIVWFSANLCPQCGDRTFYDPNPVLCPCYTPA</sequence>
<keyword evidence="3" id="KW-0677">Repeat</keyword>
<dbReference type="PANTHER" id="PTHR14224">
    <property type="entry name" value="SIMILAR TO PREFERENTIALLY EXPRESSED ANTIGEN IN MELANOMA-LIKE 3"/>
    <property type="match status" value="1"/>
</dbReference>
<dbReference type="SUPFAM" id="SSF52047">
    <property type="entry name" value="RNI-like"/>
    <property type="match status" value="1"/>
</dbReference>
<evidence type="ECO:0000256" key="3">
    <source>
        <dbReference type="ARBA" id="ARBA00022737"/>
    </source>
</evidence>
<dbReference type="PIRSF" id="PIRSF038286">
    <property type="entry name" value="PRAME"/>
    <property type="match status" value="1"/>
</dbReference>
<proteinExistence type="inferred from homology"/>
<evidence type="ECO:0000256" key="1">
    <source>
        <dbReference type="ARBA" id="ARBA00009608"/>
    </source>
</evidence>
<dbReference type="CTD" id="23532"/>
<dbReference type="GO" id="GO:0045892">
    <property type="term" value="P:negative regulation of DNA-templated transcription"/>
    <property type="evidence" value="ECO:0007669"/>
    <property type="project" value="InterPro"/>
</dbReference>
<dbReference type="InterPro" id="IPR032675">
    <property type="entry name" value="LRR_dom_sf"/>
</dbReference>
<evidence type="ECO:0000313" key="4">
    <source>
        <dbReference type="Proteomes" id="UP000504623"/>
    </source>
</evidence>
<keyword evidence="4" id="KW-1185">Reference proteome</keyword>
<keyword evidence="2" id="KW-0433">Leucine-rich repeat</keyword>
<dbReference type="InterPro" id="IPR050694">
    <property type="entry name" value="LRRC14/PRAME"/>
</dbReference>
<dbReference type="PANTHER" id="PTHR14224:SF24">
    <property type="entry name" value="MELANOMA ANTIGEN PREFERENTIALLY EXPRESSED IN TUMORS"/>
    <property type="match status" value="1"/>
</dbReference>